<feature type="transmembrane region" description="Helical" evidence="9">
    <location>
        <begin position="162"/>
        <end position="185"/>
    </location>
</feature>
<dbReference type="PROSITE" id="PS50112">
    <property type="entry name" value="PAS"/>
    <property type="match status" value="1"/>
</dbReference>
<dbReference type="InterPro" id="IPR003660">
    <property type="entry name" value="HAMP_dom"/>
</dbReference>
<dbReference type="InterPro" id="IPR003594">
    <property type="entry name" value="HATPase_dom"/>
</dbReference>
<feature type="coiled-coil region" evidence="8">
    <location>
        <begin position="226"/>
        <end position="288"/>
    </location>
</feature>
<dbReference type="PROSITE" id="PS50109">
    <property type="entry name" value="HIS_KIN"/>
    <property type="match status" value="1"/>
</dbReference>
<keyword evidence="8" id="KW-0175">Coiled coil</keyword>
<dbReference type="InterPro" id="IPR035965">
    <property type="entry name" value="PAS-like_dom_sf"/>
</dbReference>
<gene>
    <name evidence="14" type="ORF">GEOBRER4_n3060</name>
</gene>
<dbReference type="SMART" id="SM00448">
    <property type="entry name" value="REC"/>
    <property type="match status" value="1"/>
</dbReference>
<reference evidence="14 15" key="1">
    <citation type="submission" date="2020-06" db="EMBL/GenBank/DDBJ databases">
        <title>Interaction of electrochemicaly active bacteria, Geobacter bremensis R4 on different carbon anode.</title>
        <authorList>
            <person name="Meng L."/>
            <person name="Yoshida N."/>
        </authorList>
    </citation>
    <scope>NUCLEOTIDE SEQUENCE [LARGE SCALE GENOMIC DNA]</scope>
    <source>
        <strain evidence="14 15">R4</strain>
    </source>
</reference>
<dbReference type="SUPFAM" id="SSF55874">
    <property type="entry name" value="ATPase domain of HSP90 chaperone/DNA topoisomerase II/histidine kinase"/>
    <property type="match status" value="1"/>
</dbReference>
<keyword evidence="6 14" id="KW-0418">Kinase</keyword>
<dbReference type="Pfam" id="PF00072">
    <property type="entry name" value="Response_reg"/>
    <property type="match status" value="1"/>
</dbReference>
<evidence type="ECO:0000259" key="13">
    <source>
        <dbReference type="PROSITE" id="PS50885"/>
    </source>
</evidence>
<evidence type="ECO:0000259" key="12">
    <source>
        <dbReference type="PROSITE" id="PS50112"/>
    </source>
</evidence>
<keyword evidence="5" id="KW-0808">Transferase</keyword>
<dbReference type="KEGG" id="gbn:GEOBRER4_29350"/>
<evidence type="ECO:0000256" key="1">
    <source>
        <dbReference type="ARBA" id="ARBA00000085"/>
    </source>
</evidence>
<feature type="domain" description="Response regulatory" evidence="11">
    <location>
        <begin position="654"/>
        <end position="774"/>
    </location>
</feature>
<dbReference type="SMART" id="SM00387">
    <property type="entry name" value="HATPase_c"/>
    <property type="match status" value="1"/>
</dbReference>
<organism evidence="14 15">
    <name type="scientific">Citrifermentans bremense</name>
    <dbReference type="NCBI Taxonomy" id="60035"/>
    <lineage>
        <taxon>Bacteria</taxon>
        <taxon>Pseudomonadati</taxon>
        <taxon>Thermodesulfobacteriota</taxon>
        <taxon>Desulfuromonadia</taxon>
        <taxon>Geobacterales</taxon>
        <taxon>Geobacteraceae</taxon>
        <taxon>Citrifermentans</taxon>
    </lineage>
</organism>
<comment type="subcellular location">
    <subcellularLocation>
        <location evidence="2">Membrane</location>
    </subcellularLocation>
</comment>
<dbReference type="Pfam" id="PF02518">
    <property type="entry name" value="HATPase_c"/>
    <property type="match status" value="1"/>
</dbReference>
<evidence type="ECO:0000256" key="5">
    <source>
        <dbReference type="ARBA" id="ARBA00022679"/>
    </source>
</evidence>
<evidence type="ECO:0000313" key="14">
    <source>
        <dbReference type="EMBL" id="BCG48185.1"/>
    </source>
</evidence>
<dbReference type="InterPro" id="IPR001789">
    <property type="entry name" value="Sig_transdc_resp-reg_receiver"/>
</dbReference>
<dbReference type="RefSeq" id="WP_185242969.1">
    <property type="nucleotide sequence ID" value="NZ_AP023213.1"/>
</dbReference>
<feature type="modified residue" description="4-aspartylphosphate" evidence="7">
    <location>
        <position position="708"/>
    </location>
</feature>
<dbReference type="Proteomes" id="UP000515472">
    <property type="component" value="Chromosome"/>
</dbReference>
<dbReference type="AlphaFoldDB" id="A0A6S6M9R0"/>
<keyword evidence="15" id="KW-1185">Reference proteome</keyword>
<dbReference type="PROSITE" id="PS50110">
    <property type="entry name" value="RESPONSE_REGULATORY"/>
    <property type="match status" value="1"/>
</dbReference>
<dbReference type="InterPro" id="IPR011006">
    <property type="entry name" value="CheY-like_superfamily"/>
</dbReference>
<dbReference type="InterPro" id="IPR036890">
    <property type="entry name" value="HATPase_C_sf"/>
</dbReference>
<dbReference type="InterPro" id="IPR004358">
    <property type="entry name" value="Sig_transdc_His_kin-like_C"/>
</dbReference>
<dbReference type="PANTHER" id="PTHR43065:SF42">
    <property type="entry name" value="TWO-COMPONENT SENSOR PPRA"/>
    <property type="match status" value="1"/>
</dbReference>
<feature type="domain" description="Histidine kinase" evidence="10">
    <location>
        <begin position="415"/>
        <end position="632"/>
    </location>
</feature>
<feature type="transmembrane region" description="Helical" evidence="9">
    <location>
        <begin position="20"/>
        <end position="40"/>
    </location>
</feature>
<keyword evidence="9" id="KW-0812">Transmembrane</keyword>
<feature type="domain" description="PAS" evidence="12">
    <location>
        <begin position="278"/>
        <end position="316"/>
    </location>
</feature>
<sequence length="790" mass="87352">MALPQRLSTFRSSFQFKLLLRFTLFAAVITAVCVTLFVIYQIKEDKRHVSEQLRLEARSLANSVRLPLYAENLELLDWYARETLRLPKIRCVEIVGGNGKVQVRVPPLPTAPRGELIVAAAQVRTLPPHFSQEPSLQGEGDLVGEVRLYRSTEDLWQAGRRLAWFSCVLAVACWLLVSFSCYLLLRRVTASFNSLMRGLQNVHGGDYVSRIAVTSDDEPGRASASVNELAESLRQREEENRRLHRELMASMDFEIASKRQLVSINTDLEKEISERTRAQQELKNLVEQLPLGIIWSDDEGVIEYLNAFIAERIGYSDTRRVDEWLCRVCPDAGYRERVLLQRRAAIEGWEREQLVTFYEVKALCSDGSQRHLSCSNQRSGSRTVDIIIDLTDRELLQQQIVRNQKLESIGVLAGGIAHNFNNALTGVLGYISFAKKYLDQSHRAHSLLLHAERATLRAAGFANQLLSFAKGGTPIRKAVPVARLVEDSVQLATSGSNVTAVIELPPDLPPVYVDDGQMRQAFNCICINAVQAMPEGGVLTVSGKSVGSAQEGLPAPLCGSYVELSFRDQGCGIREEDKSNIFTPYFTTKAELGTGLGLATVHSIITRHDGAITFDTTLGDGTTFTLYLPVFRSKGQSAPSGATPLPAATVAGREILVMDDEEMIRNLAVQVLSSQGYRVTVCGSGEEAALLYGEAYRLGTPYLAAILDLTVANGSGGKEAARRILALDPEARLIVSSGYSDDEVMQRYRDYGFCAASPKPYDADKLLRLLQELEQRREGEGDLTLGDLTQ</sequence>
<proteinExistence type="predicted"/>
<evidence type="ECO:0000256" key="4">
    <source>
        <dbReference type="ARBA" id="ARBA00022553"/>
    </source>
</evidence>
<protein>
    <recommendedName>
        <fullName evidence="3">histidine kinase</fullName>
        <ecNumber evidence="3">2.7.13.3</ecNumber>
    </recommendedName>
</protein>
<dbReference type="EC" id="2.7.13.3" evidence="3"/>
<dbReference type="CDD" id="cd06225">
    <property type="entry name" value="HAMP"/>
    <property type="match status" value="1"/>
</dbReference>
<dbReference type="SUPFAM" id="SSF47384">
    <property type="entry name" value="Homodimeric domain of signal transducing histidine kinase"/>
    <property type="match status" value="1"/>
</dbReference>
<evidence type="ECO:0000256" key="2">
    <source>
        <dbReference type="ARBA" id="ARBA00004370"/>
    </source>
</evidence>
<evidence type="ECO:0000256" key="8">
    <source>
        <dbReference type="SAM" id="Coils"/>
    </source>
</evidence>
<evidence type="ECO:0000259" key="10">
    <source>
        <dbReference type="PROSITE" id="PS50109"/>
    </source>
</evidence>
<dbReference type="InterPro" id="IPR005467">
    <property type="entry name" value="His_kinase_dom"/>
</dbReference>
<dbReference type="Gene3D" id="6.10.340.10">
    <property type="match status" value="1"/>
</dbReference>
<dbReference type="SUPFAM" id="SSF55785">
    <property type="entry name" value="PYP-like sensor domain (PAS domain)"/>
    <property type="match status" value="1"/>
</dbReference>
<dbReference type="Gene3D" id="1.10.287.130">
    <property type="match status" value="1"/>
</dbReference>
<dbReference type="EMBL" id="AP023213">
    <property type="protein sequence ID" value="BCG48185.1"/>
    <property type="molecule type" value="Genomic_DNA"/>
</dbReference>
<evidence type="ECO:0000256" key="3">
    <source>
        <dbReference type="ARBA" id="ARBA00012438"/>
    </source>
</evidence>
<evidence type="ECO:0000256" key="6">
    <source>
        <dbReference type="ARBA" id="ARBA00022777"/>
    </source>
</evidence>
<dbReference type="PROSITE" id="PS50885">
    <property type="entry name" value="HAMP"/>
    <property type="match status" value="1"/>
</dbReference>
<dbReference type="InterPro" id="IPR003661">
    <property type="entry name" value="HisK_dim/P_dom"/>
</dbReference>
<evidence type="ECO:0000256" key="9">
    <source>
        <dbReference type="SAM" id="Phobius"/>
    </source>
</evidence>
<evidence type="ECO:0000313" key="15">
    <source>
        <dbReference type="Proteomes" id="UP000515472"/>
    </source>
</evidence>
<dbReference type="SMART" id="SM00304">
    <property type="entry name" value="HAMP"/>
    <property type="match status" value="1"/>
</dbReference>
<dbReference type="Gene3D" id="3.40.50.2300">
    <property type="match status" value="1"/>
</dbReference>
<keyword evidence="9" id="KW-0472">Membrane</keyword>
<keyword evidence="9" id="KW-1133">Transmembrane helix</keyword>
<dbReference type="Gene3D" id="3.30.565.10">
    <property type="entry name" value="Histidine kinase-like ATPase, C-terminal domain"/>
    <property type="match status" value="1"/>
</dbReference>
<dbReference type="SUPFAM" id="SSF52172">
    <property type="entry name" value="CheY-like"/>
    <property type="match status" value="1"/>
</dbReference>
<dbReference type="GO" id="GO:0000155">
    <property type="term" value="F:phosphorelay sensor kinase activity"/>
    <property type="evidence" value="ECO:0007669"/>
    <property type="project" value="InterPro"/>
</dbReference>
<accession>A0A6S6M9R0</accession>
<dbReference type="PRINTS" id="PR00344">
    <property type="entry name" value="BCTRLSENSOR"/>
</dbReference>
<dbReference type="InterPro" id="IPR000014">
    <property type="entry name" value="PAS"/>
</dbReference>
<dbReference type="PANTHER" id="PTHR43065">
    <property type="entry name" value="SENSOR HISTIDINE KINASE"/>
    <property type="match status" value="1"/>
</dbReference>
<feature type="domain" description="HAMP" evidence="13">
    <location>
        <begin position="186"/>
        <end position="238"/>
    </location>
</feature>
<dbReference type="CDD" id="cd00082">
    <property type="entry name" value="HisKA"/>
    <property type="match status" value="1"/>
</dbReference>
<dbReference type="InterPro" id="IPR036097">
    <property type="entry name" value="HisK_dim/P_sf"/>
</dbReference>
<keyword evidence="4 7" id="KW-0597">Phosphoprotein</keyword>
<name>A0A6S6M9R0_9BACT</name>
<evidence type="ECO:0000256" key="7">
    <source>
        <dbReference type="PROSITE-ProRule" id="PRU00169"/>
    </source>
</evidence>
<evidence type="ECO:0000259" key="11">
    <source>
        <dbReference type="PROSITE" id="PS50110"/>
    </source>
</evidence>
<dbReference type="GO" id="GO:0016020">
    <property type="term" value="C:membrane"/>
    <property type="evidence" value="ECO:0007669"/>
    <property type="project" value="UniProtKB-SubCell"/>
</dbReference>
<comment type="catalytic activity">
    <reaction evidence="1">
        <text>ATP + protein L-histidine = ADP + protein N-phospho-L-histidine.</text>
        <dbReference type="EC" id="2.7.13.3"/>
    </reaction>
</comment>
<dbReference type="Gene3D" id="3.30.450.20">
    <property type="entry name" value="PAS domain"/>
    <property type="match status" value="1"/>
</dbReference>